<dbReference type="EMBL" id="CP010415">
    <property type="protein sequence ID" value="AJE21966.1"/>
    <property type="molecule type" value="Genomic_DNA"/>
</dbReference>
<feature type="domain" description="Cytochrome c-type biogenesis protein H TPR" evidence="7">
    <location>
        <begin position="131"/>
        <end position="257"/>
    </location>
</feature>
<keyword evidence="2" id="KW-0677">Repeat</keyword>
<dbReference type="PROSITE" id="PS50005">
    <property type="entry name" value="TPR"/>
    <property type="match status" value="1"/>
</dbReference>
<organism evidence="8 9">
    <name type="scientific">Azotobacter chroococcum NCIMB 8003</name>
    <dbReference type="NCBI Taxonomy" id="1328314"/>
    <lineage>
        <taxon>Bacteria</taxon>
        <taxon>Pseudomonadati</taxon>
        <taxon>Pseudomonadota</taxon>
        <taxon>Gammaproteobacteria</taxon>
        <taxon>Pseudomonadales</taxon>
        <taxon>Pseudomonadaceae</taxon>
        <taxon>Azotobacter</taxon>
    </lineage>
</organism>
<dbReference type="InterPro" id="IPR011990">
    <property type="entry name" value="TPR-like_helical_dom_sf"/>
</dbReference>
<dbReference type="RefSeq" id="WP_039804887.1">
    <property type="nucleotide sequence ID" value="NZ_CP010415.1"/>
</dbReference>
<dbReference type="Gene3D" id="1.25.40.10">
    <property type="entry name" value="Tetratricopeptide repeat domain"/>
    <property type="match status" value="1"/>
</dbReference>
<feature type="domain" description="Cytochrome c-type biogenesis protein H Ig-like" evidence="6">
    <location>
        <begin position="287"/>
        <end position="392"/>
    </location>
</feature>
<dbReference type="SUPFAM" id="SSF48452">
    <property type="entry name" value="TPR-like"/>
    <property type="match status" value="2"/>
</dbReference>
<dbReference type="Proteomes" id="UP000068210">
    <property type="component" value="Chromosome"/>
</dbReference>
<dbReference type="STRING" id="1328314.Achr_25350"/>
<protein>
    <submittedName>
        <fullName evidence="8">Cytochrome c-type biogenesis protein</fullName>
    </submittedName>
</protein>
<dbReference type="GO" id="GO:0017004">
    <property type="term" value="P:cytochrome complex assembly"/>
    <property type="evidence" value="ECO:0007669"/>
    <property type="project" value="UniProtKB-KW"/>
</dbReference>
<evidence type="ECO:0000313" key="9">
    <source>
        <dbReference type="Proteomes" id="UP000068210"/>
    </source>
</evidence>
<dbReference type="Pfam" id="PF23914">
    <property type="entry name" value="TPR_CcmH_CycH"/>
    <property type="match status" value="1"/>
</dbReference>
<reference evidence="8 9" key="1">
    <citation type="journal article" date="2015" name="PLoS ONE">
        <title>Azotobacter Genomes: The Genome of Azotobacter chroococcum NCIMB 8003 (ATCC 4412).</title>
        <authorList>
            <person name="Robson R.L."/>
            <person name="Jones R."/>
            <person name="Robson R.M."/>
            <person name="Schwartz A."/>
            <person name="Richardson T.H."/>
        </authorList>
    </citation>
    <scope>NUCLEOTIDE SEQUENCE [LARGE SCALE GENOMIC DNA]</scope>
    <source>
        <strain evidence="8 9">NCIMB 8003</strain>
    </source>
</reference>
<dbReference type="KEGG" id="acx:Achr_25350"/>
<accession>A0A0C4WN83</accession>
<keyword evidence="9" id="KW-1185">Reference proteome</keyword>
<proteinExistence type="predicted"/>
<dbReference type="PANTHER" id="PTHR47870">
    <property type="entry name" value="CYTOCHROME C-TYPE BIOGENESIS PROTEIN CCMH"/>
    <property type="match status" value="1"/>
</dbReference>
<keyword evidence="4 5" id="KW-0802">TPR repeat</keyword>
<evidence type="ECO:0000256" key="2">
    <source>
        <dbReference type="ARBA" id="ARBA00022737"/>
    </source>
</evidence>
<dbReference type="GO" id="GO:0005886">
    <property type="term" value="C:plasma membrane"/>
    <property type="evidence" value="ECO:0007669"/>
    <property type="project" value="TreeGrafter"/>
</dbReference>
<evidence type="ECO:0000256" key="3">
    <source>
        <dbReference type="ARBA" id="ARBA00022748"/>
    </source>
</evidence>
<keyword evidence="3" id="KW-0201">Cytochrome c-type biogenesis</keyword>
<evidence type="ECO:0000256" key="4">
    <source>
        <dbReference type="ARBA" id="ARBA00022803"/>
    </source>
</evidence>
<dbReference type="InterPro" id="IPR019734">
    <property type="entry name" value="TPR_rpt"/>
</dbReference>
<dbReference type="PANTHER" id="PTHR47870:SF4">
    <property type="entry name" value="CYTOCHROME C-TYPE BIOGENESIS PROTEIN CYCH"/>
    <property type="match status" value="1"/>
</dbReference>
<evidence type="ECO:0000313" key="8">
    <source>
        <dbReference type="EMBL" id="AJE21966.1"/>
    </source>
</evidence>
<evidence type="ECO:0000256" key="5">
    <source>
        <dbReference type="PROSITE-ProRule" id="PRU00339"/>
    </source>
</evidence>
<gene>
    <name evidence="8" type="primary">ccmI</name>
    <name evidence="8" type="ORF">Achr_25350</name>
</gene>
<dbReference type="SMART" id="SM00028">
    <property type="entry name" value="TPR"/>
    <property type="match status" value="2"/>
</dbReference>
<dbReference type="InterPro" id="IPR056412">
    <property type="entry name" value="Ig_CycH"/>
</dbReference>
<evidence type="ECO:0000259" key="7">
    <source>
        <dbReference type="Pfam" id="PF23914"/>
    </source>
</evidence>
<sequence length="405" mass="43455">MIDFWIAAGLLLLLALAFLLLPVVRARRVQAEEDRTALNVALYEERLAELEAQRAAGTLGAGQLEAGRAEAARELLADTADGEGQRRASLGKAVPMAVALLVPLLGYGLYLHWGASDKLELARQFDEQPKTLEEMTARLEEAVKVQPDSAEGWYFLGRTYMAQERPVDAVRAFEQAARLAQRPPEILGQWAQALYFAEGKRWNPQMQALTDEALAADPAEVTSLGLLGIAAFEERRFADAAGYWERLVAILPEGDPSRAAIVGGIARAREQAGMPESAPATASQVELKVSVALAPELAGKVQPDDSVFVFARAVSGPPMPLAVERLRVADLPAQVALSDADAMMPQLRLSNFAEVQLVARVSRAGNPTAGDWVGQLDAVNAKASGEYALTIDRADAPSGRAPGED</sequence>
<dbReference type="HOGENOM" id="CLU_036074_2_1_6"/>
<dbReference type="InterPro" id="IPR017560">
    <property type="entry name" value="Cyt_c_biogenesis_CcmI"/>
</dbReference>
<comment type="subcellular location">
    <subcellularLocation>
        <location evidence="1">Cell envelope</location>
    </subcellularLocation>
</comment>
<dbReference type="AlphaFoldDB" id="A0A0C4WN83"/>
<name>A0A0C4WN83_9GAMM</name>
<dbReference type="InterPro" id="IPR056413">
    <property type="entry name" value="TPR_CcmH_CycH"/>
</dbReference>
<dbReference type="GO" id="GO:0030313">
    <property type="term" value="C:cell envelope"/>
    <property type="evidence" value="ECO:0007669"/>
    <property type="project" value="UniProtKB-SubCell"/>
</dbReference>
<dbReference type="NCBIfam" id="TIGR03142">
    <property type="entry name" value="cytochro_ccmI"/>
    <property type="match status" value="1"/>
</dbReference>
<dbReference type="Pfam" id="PF23892">
    <property type="entry name" value="Ig_CycH"/>
    <property type="match status" value="1"/>
</dbReference>
<evidence type="ECO:0000256" key="1">
    <source>
        <dbReference type="ARBA" id="ARBA00004196"/>
    </source>
</evidence>
<feature type="repeat" description="TPR" evidence="5">
    <location>
        <begin position="150"/>
        <end position="183"/>
    </location>
</feature>
<evidence type="ECO:0000259" key="6">
    <source>
        <dbReference type="Pfam" id="PF23892"/>
    </source>
</evidence>
<dbReference type="InterPro" id="IPR051263">
    <property type="entry name" value="C-type_cytochrome_biogenesis"/>
</dbReference>